<evidence type="ECO:0000313" key="1">
    <source>
        <dbReference type="EMBL" id="TQE16061.1"/>
    </source>
</evidence>
<evidence type="ECO:0000313" key="2">
    <source>
        <dbReference type="Proteomes" id="UP000318720"/>
    </source>
</evidence>
<reference evidence="1 2" key="1">
    <citation type="submission" date="2019-03" db="EMBL/GenBank/DDBJ databases">
        <title>Comparative genomic analyses of the sweetpotato soil rot pathogen, Streptomyces ipomoeae.</title>
        <authorList>
            <person name="Ruschel Soares N."/>
            <person name="Badger J.H."/>
            <person name="Huguet-Tapia J.C."/>
            <person name="Clark C.A."/>
            <person name="Pettis G.S."/>
        </authorList>
    </citation>
    <scope>NUCLEOTIDE SEQUENCE [LARGE SCALE GENOMIC DNA]</scope>
    <source>
        <strain evidence="1 2">88-35</strain>
    </source>
</reference>
<accession>A0A540PL23</accession>
<keyword evidence="1" id="KW-0378">Hydrolase</keyword>
<dbReference type="SUPFAM" id="SSF52980">
    <property type="entry name" value="Restriction endonuclease-like"/>
    <property type="match status" value="1"/>
</dbReference>
<sequence>MTVMAQHTSQMSVEEFEELAAHVAKKFDAVRLEFINGRVGIKGMTDGNHSEVIRWLQESFLMAGTGLWLYGGGELGLRIEKYRKGRALPDAVLAPRGTFAGKGDWAETAGVVMTVEVTSYDADTHRRDREEKPAGYADSGIPYYLLIDRDDHSVTLFSDPDPGGGYRSAVRKAFGAKLSLPDPLGIELDTEELKQYVD</sequence>
<dbReference type="Proteomes" id="UP000318720">
    <property type="component" value="Unassembled WGS sequence"/>
</dbReference>
<dbReference type="Pfam" id="PF05685">
    <property type="entry name" value="Uma2"/>
    <property type="match status" value="1"/>
</dbReference>
<protein>
    <submittedName>
        <fullName evidence="1">Uma2 family endonuclease</fullName>
    </submittedName>
</protein>
<gene>
    <name evidence="1" type="ORF">Sipo8835_44270</name>
</gene>
<dbReference type="GeneID" id="301698279"/>
<dbReference type="EMBL" id="SPAZ01000358">
    <property type="protein sequence ID" value="TQE16061.1"/>
    <property type="molecule type" value="Genomic_DNA"/>
</dbReference>
<proteinExistence type="predicted"/>
<keyword evidence="1" id="KW-0540">Nuclease</keyword>
<dbReference type="InterPro" id="IPR011335">
    <property type="entry name" value="Restrct_endonuc-II-like"/>
</dbReference>
<dbReference type="InterPro" id="IPR012296">
    <property type="entry name" value="Nuclease_put_TT1808"/>
</dbReference>
<dbReference type="AlphaFoldDB" id="A0A540PL23"/>
<keyword evidence="1" id="KW-0255">Endonuclease</keyword>
<dbReference type="RefSeq" id="WP_009309346.1">
    <property type="nucleotide sequence ID" value="NZ_CP182305.1"/>
</dbReference>
<dbReference type="Gene3D" id="3.90.1570.10">
    <property type="entry name" value="tt1808, chain A"/>
    <property type="match status" value="1"/>
</dbReference>
<comment type="caution">
    <text evidence="1">The sequence shown here is derived from an EMBL/GenBank/DDBJ whole genome shotgun (WGS) entry which is preliminary data.</text>
</comment>
<organism evidence="1 2">
    <name type="scientific">Streptomyces ipomoeae</name>
    <dbReference type="NCBI Taxonomy" id="103232"/>
    <lineage>
        <taxon>Bacteria</taxon>
        <taxon>Bacillati</taxon>
        <taxon>Actinomycetota</taxon>
        <taxon>Actinomycetes</taxon>
        <taxon>Kitasatosporales</taxon>
        <taxon>Streptomycetaceae</taxon>
        <taxon>Streptomyces</taxon>
    </lineage>
</organism>
<dbReference type="PANTHER" id="PTHR35400:SF3">
    <property type="entry name" value="SLL1072 PROTEIN"/>
    <property type="match status" value="1"/>
</dbReference>
<dbReference type="GO" id="GO:0004519">
    <property type="term" value="F:endonuclease activity"/>
    <property type="evidence" value="ECO:0007669"/>
    <property type="project" value="UniProtKB-KW"/>
</dbReference>
<dbReference type="PANTHER" id="PTHR35400">
    <property type="entry name" value="SLR1083 PROTEIN"/>
    <property type="match status" value="1"/>
</dbReference>
<name>A0A540PL23_9ACTN</name>
<dbReference type="InterPro" id="IPR008538">
    <property type="entry name" value="Uma2"/>
</dbReference>
<dbReference type="CDD" id="cd06260">
    <property type="entry name" value="DUF820-like"/>
    <property type="match status" value="1"/>
</dbReference>